<evidence type="ECO:0000259" key="2">
    <source>
        <dbReference type="Pfam" id="PF02638"/>
    </source>
</evidence>
<comment type="caution">
    <text evidence="4">The sequence shown here is derived from an EMBL/GenBank/DDBJ whole genome shotgun (WGS) entry which is preliminary data.</text>
</comment>
<name>A0ABQ1VNZ9_9BACL</name>
<dbReference type="PANTHER" id="PTHR43405">
    <property type="entry name" value="GLYCOSYL HYDROLASE DIGH"/>
    <property type="match status" value="1"/>
</dbReference>
<proteinExistence type="predicted"/>
<dbReference type="Gene3D" id="3.20.20.80">
    <property type="entry name" value="Glycosidases"/>
    <property type="match status" value="1"/>
</dbReference>
<dbReference type="Pfam" id="PF16373">
    <property type="entry name" value="DUF4985"/>
    <property type="match status" value="1"/>
</dbReference>
<organism evidence="4 5">
    <name type="scientific">Paenibacillus aceti</name>
    <dbReference type="NCBI Taxonomy" id="1820010"/>
    <lineage>
        <taxon>Bacteria</taxon>
        <taxon>Bacillati</taxon>
        <taxon>Bacillota</taxon>
        <taxon>Bacilli</taxon>
        <taxon>Bacillales</taxon>
        <taxon>Paenibacillaceae</taxon>
        <taxon>Paenibacillus</taxon>
    </lineage>
</organism>
<keyword evidence="1" id="KW-0732">Signal</keyword>
<dbReference type="PANTHER" id="PTHR43405:SF1">
    <property type="entry name" value="GLYCOSYL HYDROLASE DIGH"/>
    <property type="match status" value="1"/>
</dbReference>
<evidence type="ECO:0000313" key="5">
    <source>
        <dbReference type="Proteomes" id="UP000608420"/>
    </source>
</evidence>
<protein>
    <recommendedName>
        <fullName evidence="6">Glycosyl hydrolase-like 10 domain-containing protein</fullName>
    </recommendedName>
</protein>
<keyword evidence="5" id="KW-1185">Reference proteome</keyword>
<feature type="domain" description="Glycosyl hydrolase-like 10" evidence="2">
    <location>
        <begin position="23"/>
        <end position="274"/>
    </location>
</feature>
<dbReference type="SUPFAM" id="SSF51445">
    <property type="entry name" value="(Trans)glycosidases"/>
    <property type="match status" value="1"/>
</dbReference>
<dbReference type="InterPro" id="IPR052177">
    <property type="entry name" value="Divisome_Glycosyl_Hydrolase"/>
</dbReference>
<reference evidence="5" key="1">
    <citation type="journal article" date="2019" name="Int. J. Syst. Evol. Microbiol.">
        <title>The Global Catalogue of Microorganisms (GCM) 10K type strain sequencing project: providing services to taxonomists for standard genome sequencing and annotation.</title>
        <authorList>
            <consortium name="The Broad Institute Genomics Platform"/>
            <consortium name="The Broad Institute Genome Sequencing Center for Infectious Disease"/>
            <person name="Wu L."/>
            <person name="Ma J."/>
        </authorList>
    </citation>
    <scope>NUCLEOTIDE SEQUENCE [LARGE SCALE GENOMIC DNA]</scope>
    <source>
        <strain evidence="5">CGMCC 1.15420</strain>
    </source>
</reference>
<dbReference type="InterPro" id="IPR003790">
    <property type="entry name" value="GHL10"/>
</dbReference>
<dbReference type="InterPro" id="IPR017853">
    <property type="entry name" value="GH"/>
</dbReference>
<dbReference type="EMBL" id="BMIW01000002">
    <property type="protein sequence ID" value="GGF85703.1"/>
    <property type="molecule type" value="Genomic_DNA"/>
</dbReference>
<dbReference type="Proteomes" id="UP000608420">
    <property type="component" value="Unassembled WGS sequence"/>
</dbReference>
<gene>
    <name evidence="4" type="ORF">GCM10010913_03950</name>
</gene>
<dbReference type="Pfam" id="PF02638">
    <property type="entry name" value="GHL10"/>
    <property type="match status" value="1"/>
</dbReference>
<evidence type="ECO:0008006" key="6">
    <source>
        <dbReference type="Google" id="ProtNLM"/>
    </source>
</evidence>
<dbReference type="RefSeq" id="WP_120460278.1">
    <property type="nucleotide sequence ID" value="NZ_BMIW01000002.1"/>
</dbReference>
<dbReference type="InterPro" id="IPR032280">
    <property type="entry name" value="DUF4985"/>
</dbReference>
<feature type="domain" description="DUF4985" evidence="3">
    <location>
        <begin position="288"/>
        <end position="397"/>
    </location>
</feature>
<evidence type="ECO:0000313" key="4">
    <source>
        <dbReference type="EMBL" id="GGF85703.1"/>
    </source>
</evidence>
<evidence type="ECO:0000256" key="1">
    <source>
        <dbReference type="ARBA" id="ARBA00022729"/>
    </source>
</evidence>
<accession>A0ABQ1VNZ9</accession>
<sequence>MNSKLEQGANILWVDFLANGLRLADPEEQRKLADNAKQAGITHIVVDAKIPYGHTTFPSQFGYHVSRWSDGRYDMWKERDFLQEMVDVLKPTGVKVLANVDVFAEGTAQSRDGIAYDKKEWQVMFYNPDMSSAPVAAENASDATIFVNPIHPEVKRHELSIIEEITTNYELDGIVLDRCRYPNVYGDFSELSRQQFEQYIGQKVEQWPQHIFTLQENADGTKQVEFGRWFGKWSEWRALNIKNFVKEAKQLVKSLKPELLFSIYVGSWYPLYYNEGVNWASETYHPDLPWASEDYHRSGYADELDFIMTGCYYPEVRVEEAEQNGRPASWYSVEGAIDISLQAVNGQIPVVASLYLKDYAGDVEQFRKAIRMCREKSHGVMLFDTVYLEDYHWWGELDSKL</sequence>
<evidence type="ECO:0000259" key="3">
    <source>
        <dbReference type="Pfam" id="PF16373"/>
    </source>
</evidence>